<evidence type="ECO:0000313" key="2">
    <source>
        <dbReference type="Proteomes" id="UP000734218"/>
    </source>
</evidence>
<protein>
    <submittedName>
        <fullName evidence="1">Uncharacterized protein</fullName>
    </submittedName>
</protein>
<comment type="caution">
    <text evidence="1">The sequence shown here is derived from an EMBL/GenBank/DDBJ whole genome shotgun (WGS) entry which is preliminary data.</text>
</comment>
<accession>A0ABX0XJ45</accession>
<dbReference type="EMBL" id="JAATJE010000001">
    <property type="protein sequence ID" value="NJC33358.1"/>
    <property type="molecule type" value="Genomic_DNA"/>
</dbReference>
<reference evidence="1 2" key="1">
    <citation type="submission" date="2020-03" db="EMBL/GenBank/DDBJ databases">
        <title>Genomic Encyclopedia of Type Strains, Phase IV (KMG-IV): sequencing the most valuable type-strain genomes for metagenomic binning, comparative biology and taxonomic classification.</title>
        <authorList>
            <person name="Goeker M."/>
        </authorList>
    </citation>
    <scope>NUCLEOTIDE SEQUENCE [LARGE SCALE GENOMIC DNA]</scope>
    <source>
        <strain evidence="1 2">DSM 27651</strain>
    </source>
</reference>
<gene>
    <name evidence="1" type="ORF">GGR88_000832</name>
</gene>
<keyword evidence="2" id="KW-1185">Reference proteome</keyword>
<proteinExistence type="predicted"/>
<sequence length="106" mass="11316">MSAAIALLMQMSLANPPPDLASFDLKDVARPAAADCTRATLQPNEILVCARRAAPPLDDGRYSQEALLPRAEIGVGGARLSVDAEQATLSRGETSQRAMVRLRIPF</sequence>
<evidence type="ECO:0000313" key="1">
    <source>
        <dbReference type="EMBL" id="NJC33358.1"/>
    </source>
</evidence>
<dbReference type="RefSeq" id="WP_167953275.1">
    <property type="nucleotide sequence ID" value="NZ_JAATJE010000001.1"/>
</dbReference>
<organism evidence="1 2">
    <name type="scientific">Sphingomonas jejuensis</name>
    <dbReference type="NCBI Taxonomy" id="904715"/>
    <lineage>
        <taxon>Bacteria</taxon>
        <taxon>Pseudomonadati</taxon>
        <taxon>Pseudomonadota</taxon>
        <taxon>Alphaproteobacteria</taxon>
        <taxon>Sphingomonadales</taxon>
        <taxon>Sphingomonadaceae</taxon>
        <taxon>Sphingomonas</taxon>
    </lineage>
</organism>
<name>A0ABX0XJ45_9SPHN</name>
<dbReference type="Proteomes" id="UP000734218">
    <property type="component" value="Unassembled WGS sequence"/>
</dbReference>